<keyword evidence="1 3" id="KW-0697">Rotamase</keyword>
<comment type="similarity">
    <text evidence="3">Belongs to the cyclophilin-type PPIase family.</text>
</comment>
<dbReference type="EMBL" id="BMIH01000004">
    <property type="protein sequence ID" value="GGB39439.1"/>
    <property type="molecule type" value="Genomic_DNA"/>
</dbReference>
<dbReference type="GO" id="GO:0003755">
    <property type="term" value="F:peptidyl-prolyl cis-trans isomerase activity"/>
    <property type="evidence" value="ECO:0007669"/>
    <property type="project" value="UniProtKB-UniRule"/>
</dbReference>
<evidence type="ECO:0000313" key="6">
    <source>
        <dbReference type="Proteomes" id="UP000623067"/>
    </source>
</evidence>
<feature type="signal peptide" evidence="3">
    <location>
        <begin position="1"/>
        <end position="19"/>
    </location>
</feature>
<accession>A0A916WYC5</accession>
<evidence type="ECO:0000256" key="3">
    <source>
        <dbReference type="RuleBase" id="RU363019"/>
    </source>
</evidence>
<protein>
    <recommendedName>
        <fullName evidence="3">Peptidyl-prolyl cis-trans isomerase</fullName>
        <shortName evidence="3">PPIase</shortName>
        <ecNumber evidence="3">5.2.1.8</ecNumber>
    </recommendedName>
</protein>
<dbReference type="Pfam" id="PF00160">
    <property type="entry name" value="Pro_isomerase"/>
    <property type="match status" value="1"/>
</dbReference>
<dbReference type="PANTHER" id="PTHR45625:SF4">
    <property type="entry name" value="PEPTIDYLPROLYL ISOMERASE DOMAIN AND WD REPEAT-CONTAINING PROTEIN 1"/>
    <property type="match status" value="1"/>
</dbReference>
<evidence type="ECO:0000256" key="2">
    <source>
        <dbReference type="ARBA" id="ARBA00023235"/>
    </source>
</evidence>
<dbReference type="EC" id="5.2.1.8" evidence="3"/>
<dbReference type="InterPro" id="IPR029000">
    <property type="entry name" value="Cyclophilin-like_dom_sf"/>
</dbReference>
<comment type="function">
    <text evidence="3">PPIases accelerate the folding of proteins. It catalyzes the cis-trans isomerization of proline imidic peptide bonds in oligopeptides.</text>
</comment>
<dbReference type="RefSeq" id="WP_188659842.1">
    <property type="nucleotide sequence ID" value="NZ_BMIH01000004.1"/>
</dbReference>
<feature type="chain" id="PRO_5038163990" description="Peptidyl-prolyl cis-trans isomerase" evidence="3">
    <location>
        <begin position="20"/>
        <end position="204"/>
    </location>
</feature>
<dbReference type="PRINTS" id="PR00153">
    <property type="entry name" value="CSAPPISMRASE"/>
</dbReference>
<dbReference type="InterPro" id="IPR002130">
    <property type="entry name" value="Cyclophilin-type_PPIase_dom"/>
</dbReference>
<keyword evidence="6" id="KW-1185">Reference proteome</keyword>
<reference evidence="5" key="1">
    <citation type="journal article" date="2014" name="Int. J. Syst. Evol. Microbiol.">
        <title>Complete genome sequence of Corynebacterium casei LMG S-19264T (=DSM 44701T), isolated from a smear-ripened cheese.</title>
        <authorList>
            <consortium name="US DOE Joint Genome Institute (JGI-PGF)"/>
            <person name="Walter F."/>
            <person name="Albersmeier A."/>
            <person name="Kalinowski J."/>
            <person name="Ruckert C."/>
        </authorList>
    </citation>
    <scope>NUCLEOTIDE SEQUENCE</scope>
    <source>
        <strain evidence="5">CGMCC 1.15330</strain>
    </source>
</reference>
<organism evidence="5 6">
    <name type="scientific">Sphingomonas metalli</name>
    <dbReference type="NCBI Taxonomy" id="1779358"/>
    <lineage>
        <taxon>Bacteria</taxon>
        <taxon>Pseudomonadati</taxon>
        <taxon>Pseudomonadota</taxon>
        <taxon>Alphaproteobacteria</taxon>
        <taxon>Sphingomonadales</taxon>
        <taxon>Sphingomonadaceae</taxon>
        <taxon>Sphingomonas</taxon>
    </lineage>
</organism>
<comment type="caution">
    <text evidence="5">The sequence shown here is derived from an EMBL/GenBank/DDBJ whole genome shotgun (WGS) entry which is preliminary data.</text>
</comment>
<dbReference type="PANTHER" id="PTHR45625">
    <property type="entry name" value="PEPTIDYL-PROLYL CIS-TRANS ISOMERASE-RELATED"/>
    <property type="match status" value="1"/>
</dbReference>
<dbReference type="Proteomes" id="UP000623067">
    <property type="component" value="Unassembled WGS sequence"/>
</dbReference>
<keyword evidence="3" id="KW-0732">Signal</keyword>
<feature type="domain" description="PPIase cyclophilin-type" evidence="4">
    <location>
        <begin position="38"/>
        <end position="204"/>
    </location>
</feature>
<evidence type="ECO:0000259" key="4">
    <source>
        <dbReference type="PROSITE" id="PS50072"/>
    </source>
</evidence>
<reference evidence="5" key="2">
    <citation type="submission" date="2020-09" db="EMBL/GenBank/DDBJ databases">
        <authorList>
            <person name="Sun Q."/>
            <person name="Zhou Y."/>
        </authorList>
    </citation>
    <scope>NUCLEOTIDE SEQUENCE</scope>
    <source>
        <strain evidence="5">CGMCC 1.15330</strain>
    </source>
</reference>
<dbReference type="InterPro" id="IPR044666">
    <property type="entry name" value="Cyclophilin_A-like"/>
</dbReference>
<name>A0A916WYC5_9SPHN</name>
<evidence type="ECO:0000313" key="5">
    <source>
        <dbReference type="EMBL" id="GGB39439.1"/>
    </source>
</evidence>
<proteinExistence type="inferred from homology"/>
<keyword evidence="2 3" id="KW-0413">Isomerase</keyword>
<evidence type="ECO:0000256" key="1">
    <source>
        <dbReference type="ARBA" id="ARBA00023110"/>
    </source>
</evidence>
<comment type="catalytic activity">
    <reaction evidence="3">
        <text>[protein]-peptidylproline (omega=180) = [protein]-peptidylproline (omega=0)</text>
        <dbReference type="Rhea" id="RHEA:16237"/>
        <dbReference type="Rhea" id="RHEA-COMP:10747"/>
        <dbReference type="Rhea" id="RHEA-COMP:10748"/>
        <dbReference type="ChEBI" id="CHEBI:83833"/>
        <dbReference type="ChEBI" id="CHEBI:83834"/>
        <dbReference type="EC" id="5.2.1.8"/>
    </reaction>
</comment>
<dbReference type="AlphaFoldDB" id="A0A916WYC5"/>
<sequence>MIRAALLSLLLLFAAPAFAQTTPLAPPAAGTVRVAIVTALGPITVDLARDKAPKTVANFLRYVDAKRFDNTGFYRAMKLGESAGLVQGGVKNRTDLIFPPVAHEPTSQTGLTHDDGAISLASAGPGTGRGDFFIVVGSVPTLDANPAAKSDKAGYAAFGHVVEGMDIVRQILAAPVSPTAGGAAMRGQILKAPVKIVSVRRVKG</sequence>
<dbReference type="Gene3D" id="2.40.100.10">
    <property type="entry name" value="Cyclophilin-like"/>
    <property type="match status" value="1"/>
</dbReference>
<dbReference type="SUPFAM" id="SSF50891">
    <property type="entry name" value="Cyclophilin-like"/>
    <property type="match status" value="1"/>
</dbReference>
<gene>
    <name evidence="5" type="ORF">GCM10011380_31180</name>
</gene>
<dbReference type="PROSITE" id="PS50072">
    <property type="entry name" value="CSA_PPIASE_2"/>
    <property type="match status" value="1"/>
</dbReference>